<dbReference type="PIRSF" id="PIRSF028757">
    <property type="entry name" value="LD-carboxypeptidase"/>
    <property type="match status" value="1"/>
</dbReference>
<dbReference type="InterPro" id="IPR040449">
    <property type="entry name" value="Peptidase_S66_N"/>
</dbReference>
<dbReference type="GO" id="GO:0004180">
    <property type="term" value="F:carboxypeptidase activity"/>
    <property type="evidence" value="ECO:0007669"/>
    <property type="project" value="UniProtKB-KW"/>
</dbReference>
<dbReference type="PANTHER" id="PTHR30237:SF2">
    <property type="entry name" value="MUREIN TETRAPEPTIDE CARBOXYPEPTIDASE"/>
    <property type="match status" value="1"/>
</dbReference>
<feature type="active site" description="Charge relay system" evidence="6">
    <location>
        <position position="200"/>
    </location>
</feature>
<dbReference type="InterPro" id="IPR029062">
    <property type="entry name" value="Class_I_gatase-like"/>
</dbReference>
<evidence type="ECO:0000256" key="5">
    <source>
        <dbReference type="ARBA" id="ARBA00022825"/>
    </source>
</evidence>
<feature type="domain" description="LD-carboxypeptidase C-terminal" evidence="8">
    <location>
        <begin position="170"/>
        <end position="284"/>
    </location>
</feature>
<feature type="domain" description="LD-carboxypeptidase N-terminal" evidence="7">
    <location>
        <begin position="11"/>
        <end position="126"/>
    </location>
</feature>
<keyword evidence="4" id="KW-0378">Hydrolase</keyword>
<keyword evidence="2" id="KW-0121">Carboxypeptidase</keyword>
<protein>
    <submittedName>
        <fullName evidence="9">Peptidase S66</fullName>
    </submittedName>
</protein>
<dbReference type="GO" id="GO:0008236">
    <property type="term" value="F:serine-type peptidase activity"/>
    <property type="evidence" value="ECO:0007669"/>
    <property type="project" value="UniProtKB-KW"/>
</dbReference>
<dbReference type="SUPFAM" id="SSF52317">
    <property type="entry name" value="Class I glutamine amidotransferase-like"/>
    <property type="match status" value="1"/>
</dbReference>
<evidence type="ECO:0000259" key="7">
    <source>
        <dbReference type="Pfam" id="PF02016"/>
    </source>
</evidence>
<evidence type="ECO:0000259" key="8">
    <source>
        <dbReference type="Pfam" id="PF17676"/>
    </source>
</evidence>
<evidence type="ECO:0000256" key="4">
    <source>
        <dbReference type="ARBA" id="ARBA00022801"/>
    </source>
</evidence>
<keyword evidence="5" id="KW-0720">Serine protease</keyword>
<evidence type="ECO:0000256" key="3">
    <source>
        <dbReference type="ARBA" id="ARBA00022670"/>
    </source>
</evidence>
<comment type="caution">
    <text evidence="9">The sequence shown here is derived from an EMBL/GenBank/DDBJ whole genome shotgun (WGS) entry which is preliminary data.</text>
</comment>
<evidence type="ECO:0000256" key="2">
    <source>
        <dbReference type="ARBA" id="ARBA00022645"/>
    </source>
</evidence>
<dbReference type="Proteomes" id="UP000321532">
    <property type="component" value="Unassembled WGS sequence"/>
</dbReference>
<dbReference type="InterPro" id="IPR027478">
    <property type="entry name" value="LdcA_N"/>
</dbReference>
<dbReference type="OrthoDB" id="9807329at2"/>
<proteinExistence type="inferred from homology"/>
<dbReference type="PANTHER" id="PTHR30237">
    <property type="entry name" value="MURAMOYLTETRAPEPTIDE CARBOXYPEPTIDASE"/>
    <property type="match status" value="1"/>
</dbReference>
<dbReference type="GO" id="GO:0006508">
    <property type="term" value="P:proteolysis"/>
    <property type="evidence" value="ECO:0007669"/>
    <property type="project" value="UniProtKB-KW"/>
</dbReference>
<dbReference type="InterPro" id="IPR027461">
    <property type="entry name" value="Carboxypeptidase_A_C_sf"/>
</dbReference>
<feature type="active site" description="Charge relay system" evidence="6">
    <location>
        <position position="270"/>
    </location>
</feature>
<dbReference type="Pfam" id="PF02016">
    <property type="entry name" value="Peptidase_S66"/>
    <property type="match status" value="1"/>
</dbReference>
<organism evidence="9 10">
    <name type="scientific">Adhaeribacter aerolatus</name>
    <dbReference type="NCBI Taxonomy" id="670289"/>
    <lineage>
        <taxon>Bacteria</taxon>
        <taxon>Pseudomonadati</taxon>
        <taxon>Bacteroidota</taxon>
        <taxon>Cytophagia</taxon>
        <taxon>Cytophagales</taxon>
        <taxon>Hymenobacteraceae</taxon>
        <taxon>Adhaeribacter</taxon>
    </lineage>
</organism>
<sequence length="300" mass="32871">MINSLLVGDKVAIVALARKVDFADLEPAIQILESWGLEVVLGKTVWESYHQFAGPDSVRLADFQTMLDDPAIKAIFSARGGYGTTRLIDQVDFTKFRQQPKWIIGFSDITALHSHLHNFGLESIHGTMPVLFAKPGAGEAVESLRRILFGEEVAYQCPAHVLNKNGQAAGVLIGGNLSLLVTCLGTASDIDTSGKILFLEDLDEYLYHIDRMMVQLDRAGKLKNLAGLMVGDMSDMKDNAVPFGKNAYEIIREHAGKYDYPICFGFSTGHEPHNLALVCGRKAILKIDDSGTNLVYSEAV</sequence>
<reference evidence="9 10" key="1">
    <citation type="submission" date="2019-07" db="EMBL/GenBank/DDBJ databases">
        <title>Whole genome shotgun sequence of Adhaeribacter aerolatus NBRC 106133.</title>
        <authorList>
            <person name="Hosoyama A."/>
            <person name="Uohara A."/>
            <person name="Ohji S."/>
            <person name="Ichikawa N."/>
        </authorList>
    </citation>
    <scope>NUCLEOTIDE SEQUENCE [LARGE SCALE GENOMIC DNA]</scope>
    <source>
        <strain evidence="9 10">NBRC 106133</strain>
    </source>
</reference>
<feature type="active site" description="Nucleophile" evidence="6">
    <location>
        <position position="107"/>
    </location>
</feature>
<dbReference type="RefSeq" id="WP_146896530.1">
    <property type="nucleotide sequence ID" value="NZ_BJYS01000008.1"/>
</dbReference>
<dbReference type="Gene3D" id="3.50.30.60">
    <property type="entry name" value="LD-carboxypeptidase A C-terminal domain-like"/>
    <property type="match status" value="1"/>
</dbReference>
<keyword evidence="3" id="KW-0645">Protease</keyword>
<name>A0A512AVR8_9BACT</name>
<evidence type="ECO:0000256" key="1">
    <source>
        <dbReference type="ARBA" id="ARBA00010233"/>
    </source>
</evidence>
<dbReference type="Pfam" id="PF17676">
    <property type="entry name" value="Peptidase_S66C"/>
    <property type="match status" value="1"/>
</dbReference>
<dbReference type="AlphaFoldDB" id="A0A512AVR8"/>
<gene>
    <name evidence="9" type="ORF">AAE02nite_14590</name>
</gene>
<evidence type="ECO:0000256" key="6">
    <source>
        <dbReference type="PIRSR" id="PIRSR028757-1"/>
    </source>
</evidence>
<comment type="similarity">
    <text evidence="1">Belongs to the peptidase S66 family.</text>
</comment>
<evidence type="ECO:0000313" key="9">
    <source>
        <dbReference type="EMBL" id="GEO03795.1"/>
    </source>
</evidence>
<dbReference type="CDD" id="cd07025">
    <property type="entry name" value="Peptidase_S66"/>
    <property type="match status" value="1"/>
</dbReference>
<accession>A0A512AVR8</accession>
<dbReference type="InterPro" id="IPR040921">
    <property type="entry name" value="Peptidase_S66C"/>
</dbReference>
<dbReference type="EMBL" id="BJYS01000008">
    <property type="protein sequence ID" value="GEO03795.1"/>
    <property type="molecule type" value="Genomic_DNA"/>
</dbReference>
<evidence type="ECO:0000313" key="10">
    <source>
        <dbReference type="Proteomes" id="UP000321532"/>
    </source>
</evidence>
<keyword evidence="10" id="KW-1185">Reference proteome</keyword>
<dbReference type="InterPro" id="IPR003507">
    <property type="entry name" value="S66_fam"/>
</dbReference>
<dbReference type="SUPFAM" id="SSF141986">
    <property type="entry name" value="LD-carboxypeptidase A C-terminal domain-like"/>
    <property type="match status" value="1"/>
</dbReference>
<dbReference type="Gene3D" id="3.40.50.10740">
    <property type="entry name" value="Class I glutamine amidotransferase-like"/>
    <property type="match status" value="1"/>
</dbReference>